<dbReference type="InterPro" id="IPR019619">
    <property type="entry name" value="DUF2490"/>
</dbReference>
<dbReference type="OrthoDB" id="1118734at2"/>
<feature type="signal peptide" evidence="1">
    <location>
        <begin position="1"/>
        <end position="18"/>
    </location>
</feature>
<accession>A0A4P7PPV9</accession>
<evidence type="ECO:0000313" key="2">
    <source>
        <dbReference type="EMBL" id="QBZ96701.1"/>
    </source>
</evidence>
<keyword evidence="1" id="KW-0732">Signal</keyword>
<organism evidence="2 3">
    <name type="scientific">Flavobacterium sangjuense</name>
    <dbReference type="NCBI Taxonomy" id="2518177"/>
    <lineage>
        <taxon>Bacteria</taxon>
        <taxon>Pseudomonadati</taxon>
        <taxon>Bacteroidota</taxon>
        <taxon>Flavobacteriia</taxon>
        <taxon>Flavobacteriales</taxon>
        <taxon>Flavobacteriaceae</taxon>
        <taxon>Flavobacterium</taxon>
    </lineage>
</organism>
<gene>
    <name evidence="2" type="ORF">GS03_00179</name>
</gene>
<protein>
    <recommendedName>
        <fullName evidence="4">DUF2490 domain-containing protein</fullName>
    </recommendedName>
</protein>
<name>A0A4P7PPV9_9FLAO</name>
<dbReference type="EMBL" id="CP038810">
    <property type="protein sequence ID" value="QBZ96701.1"/>
    <property type="molecule type" value="Genomic_DNA"/>
</dbReference>
<evidence type="ECO:0000313" key="3">
    <source>
        <dbReference type="Proteomes" id="UP000296862"/>
    </source>
</evidence>
<proteinExistence type="predicted"/>
<feature type="chain" id="PRO_5020849887" description="DUF2490 domain-containing protein" evidence="1">
    <location>
        <begin position="19"/>
        <end position="239"/>
    </location>
</feature>
<reference evidence="2 3" key="1">
    <citation type="submission" date="2019-04" db="EMBL/GenBank/DDBJ databases">
        <title>Flavobacterium sp. GS03.</title>
        <authorList>
            <person name="Kim H."/>
        </authorList>
    </citation>
    <scope>NUCLEOTIDE SEQUENCE [LARGE SCALE GENOMIC DNA]</scope>
    <source>
        <strain evidence="2 3">GS03</strain>
    </source>
</reference>
<evidence type="ECO:0000256" key="1">
    <source>
        <dbReference type="SAM" id="SignalP"/>
    </source>
</evidence>
<evidence type="ECO:0008006" key="4">
    <source>
        <dbReference type="Google" id="ProtNLM"/>
    </source>
</evidence>
<keyword evidence="3" id="KW-1185">Reference proteome</keyword>
<dbReference type="Pfam" id="PF10677">
    <property type="entry name" value="DUF2490"/>
    <property type="match status" value="1"/>
</dbReference>
<dbReference type="KEGG" id="fsn:GS03_00179"/>
<dbReference type="RefSeq" id="WP_136150699.1">
    <property type="nucleotide sequence ID" value="NZ_CP038810.1"/>
</dbReference>
<dbReference type="AlphaFoldDB" id="A0A4P7PPV9"/>
<sequence length="239" mass="28423">MKKLGIVLLLLIYSNCLAQKTVEDQRVWFAYTGQYKVSEKWGYHIEAQFRLDNELQQNLQNLFRIGGIYYLSPYKNISGGYALVNTYSASLDKFYRENRFWQQYQFNKKWNENKNTIIHRFRLEQRWVEQLATENTTNYQNRFRYLNRNLFHIANIRSSNEEIYAVVQDEVFLNLGDNKINSKVIDQNRFLIGLGLNYNNNIRLELGYMNQFVTSSSGNDVMNHTVSVSLLQNLDLQKH</sequence>
<dbReference type="Proteomes" id="UP000296862">
    <property type="component" value="Chromosome"/>
</dbReference>